<sequence length="163" mass="18684">GLGTATFEESLTAIAQMHTVFSRYFPEGHICPWQPPLTSMTNTRGLLLSNRHFTRRTEGTQMEAIPFPTSVDPKGILANFVTPSLIHTEENEVKYFIRVSDMARNYQYKTTTPQVFRIGDIVEVQFSLVVYKMRADQYILKPMLYSLALLDGKFSDVSVMHHY</sequence>
<feature type="non-terminal residue" evidence="1">
    <location>
        <position position="1"/>
    </location>
</feature>
<dbReference type="Proteomes" id="UP000308600">
    <property type="component" value="Unassembled WGS sequence"/>
</dbReference>
<proteinExistence type="predicted"/>
<evidence type="ECO:0000313" key="1">
    <source>
        <dbReference type="EMBL" id="TFK59464.1"/>
    </source>
</evidence>
<name>A0ACD3A2E5_9AGAR</name>
<protein>
    <submittedName>
        <fullName evidence="1">Uncharacterized protein</fullName>
    </submittedName>
</protein>
<evidence type="ECO:0000313" key="2">
    <source>
        <dbReference type="Proteomes" id="UP000308600"/>
    </source>
</evidence>
<organism evidence="1 2">
    <name type="scientific">Pluteus cervinus</name>
    <dbReference type="NCBI Taxonomy" id="181527"/>
    <lineage>
        <taxon>Eukaryota</taxon>
        <taxon>Fungi</taxon>
        <taxon>Dikarya</taxon>
        <taxon>Basidiomycota</taxon>
        <taxon>Agaricomycotina</taxon>
        <taxon>Agaricomycetes</taxon>
        <taxon>Agaricomycetidae</taxon>
        <taxon>Agaricales</taxon>
        <taxon>Pluteineae</taxon>
        <taxon>Pluteaceae</taxon>
        <taxon>Pluteus</taxon>
    </lineage>
</organism>
<keyword evidence="2" id="KW-1185">Reference proteome</keyword>
<reference evidence="1 2" key="1">
    <citation type="journal article" date="2019" name="Nat. Ecol. Evol.">
        <title>Megaphylogeny resolves global patterns of mushroom evolution.</title>
        <authorList>
            <person name="Varga T."/>
            <person name="Krizsan K."/>
            <person name="Foldi C."/>
            <person name="Dima B."/>
            <person name="Sanchez-Garcia M."/>
            <person name="Sanchez-Ramirez S."/>
            <person name="Szollosi G.J."/>
            <person name="Szarkandi J.G."/>
            <person name="Papp V."/>
            <person name="Albert L."/>
            <person name="Andreopoulos W."/>
            <person name="Angelini C."/>
            <person name="Antonin V."/>
            <person name="Barry K.W."/>
            <person name="Bougher N.L."/>
            <person name="Buchanan P."/>
            <person name="Buyck B."/>
            <person name="Bense V."/>
            <person name="Catcheside P."/>
            <person name="Chovatia M."/>
            <person name="Cooper J."/>
            <person name="Damon W."/>
            <person name="Desjardin D."/>
            <person name="Finy P."/>
            <person name="Geml J."/>
            <person name="Haridas S."/>
            <person name="Hughes K."/>
            <person name="Justo A."/>
            <person name="Karasinski D."/>
            <person name="Kautmanova I."/>
            <person name="Kiss B."/>
            <person name="Kocsube S."/>
            <person name="Kotiranta H."/>
            <person name="LaButti K.M."/>
            <person name="Lechner B.E."/>
            <person name="Liimatainen K."/>
            <person name="Lipzen A."/>
            <person name="Lukacs Z."/>
            <person name="Mihaltcheva S."/>
            <person name="Morgado L.N."/>
            <person name="Niskanen T."/>
            <person name="Noordeloos M.E."/>
            <person name="Ohm R.A."/>
            <person name="Ortiz-Santana B."/>
            <person name="Ovrebo C."/>
            <person name="Racz N."/>
            <person name="Riley R."/>
            <person name="Savchenko A."/>
            <person name="Shiryaev A."/>
            <person name="Soop K."/>
            <person name="Spirin V."/>
            <person name="Szebenyi C."/>
            <person name="Tomsovsky M."/>
            <person name="Tulloss R.E."/>
            <person name="Uehling J."/>
            <person name="Grigoriev I.V."/>
            <person name="Vagvolgyi C."/>
            <person name="Papp T."/>
            <person name="Martin F.M."/>
            <person name="Miettinen O."/>
            <person name="Hibbett D.S."/>
            <person name="Nagy L.G."/>
        </authorList>
    </citation>
    <scope>NUCLEOTIDE SEQUENCE [LARGE SCALE GENOMIC DNA]</scope>
    <source>
        <strain evidence="1 2">NL-1719</strain>
    </source>
</reference>
<dbReference type="EMBL" id="ML208972">
    <property type="protein sequence ID" value="TFK59464.1"/>
    <property type="molecule type" value="Genomic_DNA"/>
</dbReference>
<accession>A0ACD3A2E5</accession>
<gene>
    <name evidence="1" type="ORF">BDN72DRAFT_780707</name>
</gene>